<evidence type="ECO:0000313" key="3">
    <source>
        <dbReference type="Proteomes" id="UP000809273"/>
    </source>
</evidence>
<dbReference type="PANTHER" id="PTHR43830:SF3">
    <property type="entry name" value="PROTEIN PSP1"/>
    <property type="match status" value="1"/>
</dbReference>
<dbReference type="Pfam" id="PF04468">
    <property type="entry name" value="PSP1"/>
    <property type="match status" value="1"/>
</dbReference>
<reference evidence="2" key="2">
    <citation type="submission" date="2021-01" db="EMBL/GenBank/DDBJ databases">
        <authorList>
            <person name="Hahn C.R."/>
            <person name="Youssef N.H."/>
            <person name="Elshahed M."/>
        </authorList>
    </citation>
    <scope>NUCLEOTIDE SEQUENCE</scope>
    <source>
        <strain evidence="2">Zod_Metabat.24</strain>
    </source>
</reference>
<dbReference type="NCBIfam" id="NF041131">
    <property type="entry name" value="RicT_YaaT_fam"/>
    <property type="match status" value="1"/>
</dbReference>
<protein>
    <submittedName>
        <fullName evidence="2">Stage 0 sporulation family protein</fullName>
    </submittedName>
</protein>
<dbReference type="PANTHER" id="PTHR43830">
    <property type="entry name" value="PROTEIN PSP1"/>
    <property type="match status" value="1"/>
</dbReference>
<comment type="caution">
    <text evidence="2">The sequence shown here is derived from an EMBL/GenBank/DDBJ whole genome shotgun (WGS) entry which is preliminary data.</text>
</comment>
<dbReference type="PROSITE" id="PS51411">
    <property type="entry name" value="PSP1_C"/>
    <property type="match status" value="1"/>
</dbReference>
<dbReference type="InterPro" id="IPR007557">
    <property type="entry name" value="PSP1_C"/>
</dbReference>
<evidence type="ECO:0000313" key="2">
    <source>
        <dbReference type="EMBL" id="MBN1574873.1"/>
    </source>
</evidence>
<dbReference type="EMBL" id="JAFGIX010000091">
    <property type="protein sequence ID" value="MBN1574873.1"/>
    <property type="molecule type" value="Genomic_DNA"/>
</dbReference>
<name>A0A9D8KK14_9DELT</name>
<dbReference type="InterPro" id="IPR047767">
    <property type="entry name" value="PSP1-like"/>
</dbReference>
<dbReference type="GO" id="GO:0005737">
    <property type="term" value="C:cytoplasm"/>
    <property type="evidence" value="ECO:0007669"/>
    <property type="project" value="TreeGrafter"/>
</dbReference>
<gene>
    <name evidence="2" type="ORF">JW984_16880</name>
</gene>
<accession>A0A9D8KK14</accession>
<dbReference type="AlphaFoldDB" id="A0A9D8KK14"/>
<feature type="domain" description="PSP1 C-terminal" evidence="1">
    <location>
        <begin position="61"/>
        <end position="146"/>
    </location>
</feature>
<proteinExistence type="predicted"/>
<sequence>MKRVVGIRFRGAGKIYRFNAEGFDLNIMERVLVETERGLVMGTVVVPPRNVEELPDDIPLKPILRIASEDDIKKEEENKERECEAKIFCKSCIEKHMLDMYLVDVEHLFDGSKVIFYFTADERVDFRALVRDLASKFRTRIEMRQIGVRNKAKLVGGIGSCGRELCCNTFLTNFEPVSVKMAKDQNVSLNPSKISGVCGRLMCCLKYEYDTYLDLKEDMPKIGKRVVTNEGKGKVIRQNVLANSVTVEMEDGEEREVPIDCLKNG</sequence>
<dbReference type="Proteomes" id="UP000809273">
    <property type="component" value="Unassembled WGS sequence"/>
</dbReference>
<evidence type="ECO:0000259" key="1">
    <source>
        <dbReference type="PROSITE" id="PS51411"/>
    </source>
</evidence>
<reference evidence="2" key="1">
    <citation type="journal article" date="2021" name="Environ. Microbiol.">
        <title>Genomic characterization of three novel Desulfobacterota classes expand the metabolic and phylogenetic diversity of the phylum.</title>
        <authorList>
            <person name="Murphy C.L."/>
            <person name="Biggerstaff J."/>
            <person name="Eichhorn A."/>
            <person name="Ewing E."/>
            <person name="Shahan R."/>
            <person name="Soriano D."/>
            <person name="Stewart S."/>
            <person name="VanMol K."/>
            <person name="Walker R."/>
            <person name="Walters P."/>
            <person name="Elshahed M.S."/>
            <person name="Youssef N.H."/>
        </authorList>
    </citation>
    <scope>NUCLEOTIDE SEQUENCE</scope>
    <source>
        <strain evidence="2">Zod_Metabat.24</strain>
    </source>
</reference>
<organism evidence="2 3">
    <name type="scientific">Candidatus Zymogenus saltonus</name>
    <dbReference type="NCBI Taxonomy" id="2844893"/>
    <lineage>
        <taxon>Bacteria</taxon>
        <taxon>Deltaproteobacteria</taxon>
        <taxon>Candidatus Zymogenia</taxon>
        <taxon>Candidatus Zymogeniales</taxon>
        <taxon>Candidatus Zymogenaceae</taxon>
        <taxon>Candidatus Zymogenus</taxon>
    </lineage>
</organism>